<proteinExistence type="predicted"/>
<evidence type="ECO:0000256" key="1">
    <source>
        <dbReference type="SAM" id="MobiDB-lite"/>
    </source>
</evidence>
<evidence type="ECO:0000313" key="3">
    <source>
        <dbReference type="Proteomes" id="UP000199155"/>
    </source>
</evidence>
<gene>
    <name evidence="2" type="ORF">SAMN05421806_1251</name>
</gene>
<feature type="region of interest" description="Disordered" evidence="1">
    <location>
        <begin position="43"/>
        <end position="62"/>
    </location>
</feature>
<protein>
    <submittedName>
        <fullName evidence="2">Uncharacterized protein</fullName>
    </submittedName>
</protein>
<dbReference type="EMBL" id="FNFF01000025">
    <property type="protein sequence ID" value="SDL27288.1"/>
    <property type="molecule type" value="Genomic_DNA"/>
</dbReference>
<evidence type="ECO:0000313" key="2">
    <source>
        <dbReference type="EMBL" id="SDL27288.1"/>
    </source>
</evidence>
<dbReference type="Proteomes" id="UP000199155">
    <property type="component" value="Unassembled WGS sequence"/>
</dbReference>
<accession>A0A1G9IPV4</accession>
<organism evidence="2 3">
    <name type="scientific">Streptomyces indicus</name>
    <dbReference type="NCBI Taxonomy" id="417292"/>
    <lineage>
        <taxon>Bacteria</taxon>
        <taxon>Bacillati</taxon>
        <taxon>Actinomycetota</taxon>
        <taxon>Actinomycetes</taxon>
        <taxon>Kitasatosporales</taxon>
        <taxon>Streptomycetaceae</taxon>
        <taxon>Streptomyces</taxon>
    </lineage>
</organism>
<keyword evidence="3" id="KW-1185">Reference proteome</keyword>
<feature type="region of interest" description="Disordered" evidence="1">
    <location>
        <begin position="1"/>
        <end position="30"/>
    </location>
</feature>
<reference evidence="2 3" key="1">
    <citation type="submission" date="2016-10" db="EMBL/GenBank/DDBJ databases">
        <authorList>
            <person name="de Groot N.N."/>
        </authorList>
    </citation>
    <scope>NUCLEOTIDE SEQUENCE [LARGE SCALE GENOMIC DNA]</scope>
    <source>
        <strain evidence="2 3">CGMCC 4.5727</strain>
    </source>
</reference>
<name>A0A1G9IPV4_9ACTN</name>
<sequence length="62" mass="7170">MKMPDPQQLKRRPTGLPCQHPHPSGAPYCTESEWHRGDHYHWPSKTRWPNNAAQPSALRQGD</sequence>
<dbReference type="AlphaFoldDB" id="A0A1G9IPV4"/>